<reference evidence="9 10" key="1">
    <citation type="submission" date="2016-11" db="EMBL/GenBank/DDBJ databases">
        <authorList>
            <person name="Jaros S."/>
            <person name="Januszkiewicz K."/>
            <person name="Wedrychowicz H."/>
        </authorList>
    </citation>
    <scope>NUCLEOTIDE SEQUENCE [LARGE SCALE GENOMIC DNA]</scope>
    <source>
        <strain evidence="9 10">GAS138</strain>
    </source>
</reference>
<feature type="domain" description="AAA+ ATPase" evidence="8">
    <location>
        <begin position="48"/>
        <end position="228"/>
    </location>
</feature>
<keyword evidence="2" id="KW-0813">Transport</keyword>
<dbReference type="Proteomes" id="UP000189796">
    <property type="component" value="Chromosome I"/>
</dbReference>
<evidence type="ECO:0000256" key="7">
    <source>
        <dbReference type="ARBA" id="ARBA00023136"/>
    </source>
</evidence>
<dbReference type="SMART" id="SM00382">
    <property type="entry name" value="AAA"/>
    <property type="match status" value="1"/>
</dbReference>
<evidence type="ECO:0000256" key="2">
    <source>
        <dbReference type="ARBA" id="ARBA00022448"/>
    </source>
</evidence>
<dbReference type="GO" id="GO:0006826">
    <property type="term" value="P:iron ion transport"/>
    <property type="evidence" value="ECO:0007669"/>
    <property type="project" value="UniProtKB-KW"/>
</dbReference>
<evidence type="ECO:0000256" key="5">
    <source>
        <dbReference type="ARBA" id="ARBA00023004"/>
    </source>
</evidence>
<dbReference type="PANTHER" id="PTHR42771">
    <property type="entry name" value="IRON(3+)-HYDROXAMATE IMPORT ATP-BINDING PROTEIN FHUC"/>
    <property type="match status" value="1"/>
</dbReference>
<dbReference type="GO" id="GO:0005524">
    <property type="term" value="F:ATP binding"/>
    <property type="evidence" value="ECO:0007669"/>
    <property type="project" value="InterPro"/>
</dbReference>
<evidence type="ECO:0000313" key="10">
    <source>
        <dbReference type="Proteomes" id="UP000189796"/>
    </source>
</evidence>
<comment type="subcellular location">
    <subcellularLocation>
        <location evidence="1">Cell membrane</location>
        <topology evidence="1">Peripheral membrane protein</topology>
    </subcellularLocation>
</comment>
<proteinExistence type="predicted"/>
<dbReference type="Pfam" id="PF13476">
    <property type="entry name" value="AAA_23"/>
    <property type="match status" value="1"/>
</dbReference>
<keyword evidence="7" id="KW-0472">Membrane</keyword>
<dbReference type="RefSeq" id="WP_079603303.1">
    <property type="nucleotide sequence ID" value="NZ_LT670817.1"/>
</dbReference>
<sequence length="271" mass="30677">MSSKRNRTIGMPAPYLRRIWLDPSRVPDRAAYPFCLPFLRDEFDLDFDRPITIIAGENGTGKSTLLEGIAVLAGYDEAGGGKGYRPVDHSNAVEAMGGQLSEALRASWLPRITNGWFFRAESFFSVARYQDEVNAEDIPGVAAGIPPDFLSYSHGEGFLRFFEQRCQRQGIFIFDEPEAALSPARQMEFLKLMRRMEESTICQVVMATHSPMLMAYPGARLLRLSKYGLEPVTVEQTDHYKVMREFCADPAGFVEAVIDEWTPRRREADQF</sequence>
<evidence type="ECO:0000259" key="8">
    <source>
        <dbReference type="SMART" id="SM00382"/>
    </source>
</evidence>
<dbReference type="InterPro" id="IPR027417">
    <property type="entry name" value="P-loop_NTPase"/>
</dbReference>
<dbReference type="Pfam" id="PF13304">
    <property type="entry name" value="AAA_21"/>
    <property type="match status" value="1"/>
</dbReference>
<organism evidence="9 10">
    <name type="scientific">Bradyrhizobium erythrophlei</name>
    <dbReference type="NCBI Taxonomy" id="1437360"/>
    <lineage>
        <taxon>Bacteria</taxon>
        <taxon>Pseudomonadati</taxon>
        <taxon>Pseudomonadota</taxon>
        <taxon>Alphaproteobacteria</taxon>
        <taxon>Hyphomicrobiales</taxon>
        <taxon>Nitrobacteraceae</taxon>
        <taxon>Bradyrhizobium</taxon>
    </lineage>
</organism>
<dbReference type="InterPro" id="IPR038729">
    <property type="entry name" value="Rad50/SbcC_AAA"/>
</dbReference>
<dbReference type="InterPro" id="IPR051535">
    <property type="entry name" value="Siderophore_ABC-ATPase"/>
</dbReference>
<keyword evidence="6" id="KW-0406">Ion transport</keyword>
<dbReference type="AlphaFoldDB" id="A0A1M5S923"/>
<dbReference type="EMBL" id="LT670817">
    <property type="protein sequence ID" value="SHH34971.1"/>
    <property type="molecule type" value="Genomic_DNA"/>
</dbReference>
<dbReference type="GO" id="GO:0005886">
    <property type="term" value="C:plasma membrane"/>
    <property type="evidence" value="ECO:0007669"/>
    <property type="project" value="UniProtKB-SubCell"/>
</dbReference>
<dbReference type="CDD" id="cd00267">
    <property type="entry name" value="ABC_ATPase"/>
    <property type="match status" value="1"/>
</dbReference>
<dbReference type="Gene3D" id="3.40.50.300">
    <property type="entry name" value="P-loop containing nucleotide triphosphate hydrolases"/>
    <property type="match status" value="2"/>
</dbReference>
<dbReference type="GO" id="GO:0006302">
    <property type="term" value="P:double-strand break repair"/>
    <property type="evidence" value="ECO:0007669"/>
    <property type="project" value="InterPro"/>
</dbReference>
<accession>A0A1M5S923</accession>
<keyword evidence="3" id="KW-1003">Cell membrane</keyword>
<evidence type="ECO:0000313" key="9">
    <source>
        <dbReference type="EMBL" id="SHH34971.1"/>
    </source>
</evidence>
<evidence type="ECO:0000256" key="3">
    <source>
        <dbReference type="ARBA" id="ARBA00022475"/>
    </source>
</evidence>
<evidence type="ECO:0000256" key="4">
    <source>
        <dbReference type="ARBA" id="ARBA00022496"/>
    </source>
</evidence>
<evidence type="ECO:0000256" key="6">
    <source>
        <dbReference type="ARBA" id="ARBA00023065"/>
    </source>
</evidence>
<gene>
    <name evidence="9" type="ORF">SAMN05443248_4521</name>
</gene>
<keyword evidence="4" id="KW-0410">Iron transport</keyword>
<name>A0A1M5S923_9BRAD</name>
<dbReference type="GO" id="GO:0016887">
    <property type="term" value="F:ATP hydrolysis activity"/>
    <property type="evidence" value="ECO:0007669"/>
    <property type="project" value="InterPro"/>
</dbReference>
<dbReference type="InterPro" id="IPR003959">
    <property type="entry name" value="ATPase_AAA_core"/>
</dbReference>
<dbReference type="SUPFAM" id="SSF52540">
    <property type="entry name" value="P-loop containing nucleoside triphosphate hydrolases"/>
    <property type="match status" value="1"/>
</dbReference>
<dbReference type="InterPro" id="IPR003593">
    <property type="entry name" value="AAA+_ATPase"/>
</dbReference>
<keyword evidence="5" id="KW-0408">Iron</keyword>
<dbReference type="PANTHER" id="PTHR42771:SF2">
    <property type="entry name" value="IRON(3+)-HYDROXAMATE IMPORT ATP-BINDING PROTEIN FHUC"/>
    <property type="match status" value="1"/>
</dbReference>
<protein>
    <submittedName>
        <fullName evidence="9">Predicted ATPase</fullName>
    </submittedName>
</protein>
<dbReference type="OrthoDB" id="9784297at2"/>
<evidence type="ECO:0000256" key="1">
    <source>
        <dbReference type="ARBA" id="ARBA00004202"/>
    </source>
</evidence>